<dbReference type="Proteomes" id="UP001312865">
    <property type="component" value="Unassembled WGS sequence"/>
</dbReference>
<accession>A0ABU8HG83</accession>
<dbReference type="InterPro" id="IPR004919">
    <property type="entry name" value="GmrSD_N"/>
</dbReference>
<evidence type="ECO:0000313" key="3">
    <source>
        <dbReference type="Proteomes" id="UP001312865"/>
    </source>
</evidence>
<keyword evidence="3" id="KW-1185">Reference proteome</keyword>
<dbReference type="EMBL" id="JBBAXC010000012">
    <property type="protein sequence ID" value="MEI5908355.1"/>
    <property type="molecule type" value="Genomic_DNA"/>
</dbReference>
<dbReference type="RefSeq" id="WP_336587799.1">
    <property type="nucleotide sequence ID" value="NZ_JBBAXC010000012.1"/>
</dbReference>
<dbReference type="PANTHER" id="PTHR39639">
    <property type="entry name" value="CHROMOSOME 16, WHOLE GENOME SHOTGUN SEQUENCE"/>
    <property type="match status" value="1"/>
</dbReference>
<feature type="domain" description="GmrSD restriction endonucleases N-terminal" evidence="1">
    <location>
        <begin position="53"/>
        <end position="198"/>
    </location>
</feature>
<proteinExistence type="predicted"/>
<evidence type="ECO:0000313" key="2">
    <source>
        <dbReference type="EMBL" id="MEI5908355.1"/>
    </source>
</evidence>
<evidence type="ECO:0000259" key="1">
    <source>
        <dbReference type="Pfam" id="PF03235"/>
    </source>
</evidence>
<reference evidence="2 3" key="1">
    <citation type="journal article" date="2018" name="J. Microbiol.">
        <title>Bacillus spongiae sp. nov., isolated from sponge of Jeju Island.</title>
        <authorList>
            <person name="Lee G.E."/>
            <person name="Im W.T."/>
            <person name="Park J.S."/>
        </authorList>
    </citation>
    <scope>NUCLEOTIDE SEQUENCE [LARGE SCALE GENOMIC DNA]</scope>
    <source>
        <strain evidence="2 3">135PIL107-10</strain>
    </source>
</reference>
<comment type="caution">
    <text evidence="2">The sequence shown here is derived from an EMBL/GenBank/DDBJ whole genome shotgun (WGS) entry which is preliminary data.</text>
</comment>
<dbReference type="Pfam" id="PF03235">
    <property type="entry name" value="GmrSD_N"/>
    <property type="match status" value="1"/>
</dbReference>
<organism evidence="2 3">
    <name type="scientific">Bacillus spongiae</name>
    <dbReference type="NCBI Taxonomy" id="2683610"/>
    <lineage>
        <taxon>Bacteria</taxon>
        <taxon>Bacillati</taxon>
        <taxon>Bacillota</taxon>
        <taxon>Bacilli</taxon>
        <taxon>Bacillales</taxon>
        <taxon>Bacillaceae</taxon>
        <taxon>Bacillus</taxon>
    </lineage>
</organism>
<dbReference type="SUPFAM" id="SSF110849">
    <property type="entry name" value="ParB/Sulfiredoxin"/>
    <property type="match status" value="1"/>
</dbReference>
<dbReference type="InterPro" id="IPR036086">
    <property type="entry name" value="ParB/Sulfiredoxin_sf"/>
</dbReference>
<name>A0ABU8HG83_9BACI</name>
<dbReference type="PANTHER" id="PTHR39639:SF1">
    <property type="entry name" value="DUF262 DOMAIN-CONTAINING PROTEIN"/>
    <property type="match status" value="1"/>
</dbReference>
<protein>
    <submittedName>
        <fullName evidence="2">DUF262 domain-containing protein</fullName>
    </submittedName>
</protein>
<gene>
    <name evidence="2" type="ORF">WAK64_14965</name>
</gene>
<sequence length="397" mass="47672">MNLFENEDIKIFQEFTDESKEIDHDKINEKYQKGEVRIVTEQGRFQLTTVPSIVESEDYILDPEFQRRHRWSIEKKSRLIESFIMNVPIPPIFLYEIDYSVYEVMDGLQRLTALYEFYSNGFALEGLEEWPELNGLTYLELPSQVRRGIDRRYLSSMILLKETARSEKEEQRLKQLVFERINSGGERLEDQEKRNALYNGPLNRLCAELSRNEYFCWMWGIPQRTNEELKGVLSKELTENPLYRKMQDVELVLRFFAFRHIAQWEIVSLTRFLDLFLQKGNLLPNDVLKQYEQLFNDTSKLVYELFQEDAFCLYRKRNNKWIMYNRPTKVVYDPIMYVLSSYIDNKDQLIKQRDKIKEDILEFYQENYETFGGRNTGKNDVLTRIQLLDDFFGKYLG</sequence>